<name>A0A1Y5TSW2_9RHOB</name>
<dbReference type="RefSeq" id="WP_085850643.1">
    <property type="nucleotide sequence ID" value="NZ_FWFW01000016.1"/>
</dbReference>
<dbReference type="Proteomes" id="UP000193307">
    <property type="component" value="Unassembled WGS sequence"/>
</dbReference>
<sequence>MNEKTTSAPAGLAGYYYQVDVSIYLALDLMLVRKRLDRITLEPANHEDLAADLKDDMQVSGANRTTIGGYPLIVQAKLRQGEPWSGTDLETLLNKGKKRKSPNAYLTEDKTLRYLLVTSAATKGVARDLRMASVGGTWPTTLPQDIGSRLPGLDGRVAVLDGLDEAKLDGQIRDLLQTTCKVPLPHISKCIESLRAVALEHMRNGPSVWTREALEKKITDFGGYLTTAPEVGMFVKPTNWGELQQKLATQYGVIISGSSGTGKTTAAEVLLDELRRAPDGAFKVIRVTGGPEQVWKSRETGRVVFMIEDPWGKYRYHPEQGVWNRDLDRMLNDAHADRQFIVTTRSDVFKESGERLSRRWFVPLETQHYGQNERLRLFDNQLRLLPEDLKAPVYSHRGLALKRLESPYEMQKFFDGLSDERASDETMTSFIHRCLDRAHIDAIENTIVDQIQARDDTLPAIAVWGLLKALPRLSWEVVPQLADAIGESEPELEDKIIPLIRFMAAGRNLRQPNHVLSYYHPRVEAGLERIVKGHPGRAARLLGAMVDILITADSENWGREAAARLVQGVSKDSVRIKISPGAQAALDCYVRSLLLTASDTLEADLKLAADVGSPSDTTALFARWVSARGTDFEWIQDWQETPISASDAARMLADPDVGVVAGRFLREILIRSNDHFPYDFAKRIAAIAGPQTEAFLDAAMRMVGFGHDFNARLVGQSALVDFAGFEAVVDAAIDVNIRLRNDVDRSVWLEIRNGEHSEGYAEHLAEMHADDGDTADIFIFLYVADLRRRSGWNAIIAHRQATELIWGWIQVVGAKGIVPQPGEIVGLADAAREHRHHARFWDLARQKWSADLNSRLVDDLGTPNLAGDSRHALLKTMIKQAPMNGLSWIKEMATAQNLQGVLRAMTDLRKLSNGYDLKSEVLAFAKNALGQCGPYESLARAVFEQCSYALSPTVIEQLEILDVTASPDLELERARLLAAAGRPVRTYVESLLATKCDELADIGRATNALAIAIREGLTDIVQGALTHRFADVRRDALLSISAPLTAPLPAHILLMAHDKGSGVRQALVDVLKAKPEATHQPTLIGLIADKWTRADIFYGEEVSYPIASSAAQLLGEQAPLFADAIDILMAEAAVTSDSGLRDALLLAVAKQGDVAGRDRLADLALEFGRPGLHSAAAEALFLAGDQSDARAARFEPHILRGHGRAASVVTSMALAVGATGDKTAVLALARKLFVNPDRSALVVALLFGSIVGEDGLYDELAAVLSDEVRDGLFTAFTDGALAPRTLLDALGDFKIRAAVIQRLSRFFEPKPKDVVP</sequence>
<evidence type="ECO:0000259" key="1">
    <source>
        <dbReference type="Pfam" id="PF20720"/>
    </source>
</evidence>
<evidence type="ECO:0000313" key="2">
    <source>
        <dbReference type="EMBL" id="SLN67485.1"/>
    </source>
</evidence>
<dbReference type="EMBL" id="FWFW01000016">
    <property type="protein sequence ID" value="SLN67485.1"/>
    <property type="molecule type" value="Genomic_DNA"/>
</dbReference>
<dbReference type="Pfam" id="PF20720">
    <property type="entry name" value="nSTAND3"/>
    <property type="match status" value="1"/>
</dbReference>
<accession>A0A1Y5TSW2</accession>
<dbReference type="OrthoDB" id="6746502at2"/>
<organism evidence="2 3">
    <name type="scientific">Pacificibacter marinus</name>
    <dbReference type="NCBI Taxonomy" id="658057"/>
    <lineage>
        <taxon>Bacteria</taxon>
        <taxon>Pseudomonadati</taxon>
        <taxon>Pseudomonadota</taxon>
        <taxon>Alphaproteobacteria</taxon>
        <taxon>Rhodobacterales</taxon>
        <taxon>Roseobacteraceae</taxon>
        <taxon>Pacificibacter</taxon>
    </lineage>
</organism>
<protein>
    <recommendedName>
        <fullName evidence="1">Novel STAND NTPase 3 domain-containing protein</fullName>
    </recommendedName>
</protein>
<evidence type="ECO:0000313" key="3">
    <source>
        <dbReference type="Proteomes" id="UP000193307"/>
    </source>
</evidence>
<proteinExistence type="predicted"/>
<dbReference type="SUPFAM" id="SSF52540">
    <property type="entry name" value="P-loop containing nucleoside triphosphate hydrolases"/>
    <property type="match status" value="1"/>
</dbReference>
<keyword evidence="3" id="KW-1185">Reference proteome</keyword>
<dbReference type="InterPro" id="IPR027417">
    <property type="entry name" value="P-loop_NTPase"/>
</dbReference>
<gene>
    <name evidence="2" type="ORF">PAM7971_03570</name>
</gene>
<dbReference type="InterPro" id="IPR049050">
    <property type="entry name" value="nSTAND3"/>
</dbReference>
<reference evidence="2 3" key="1">
    <citation type="submission" date="2017-03" db="EMBL/GenBank/DDBJ databases">
        <authorList>
            <person name="Afonso C.L."/>
            <person name="Miller P.J."/>
            <person name="Scott M.A."/>
            <person name="Spackman E."/>
            <person name="Goraichik I."/>
            <person name="Dimitrov K.M."/>
            <person name="Suarez D.L."/>
            <person name="Swayne D.E."/>
        </authorList>
    </citation>
    <scope>NUCLEOTIDE SEQUENCE [LARGE SCALE GENOMIC DNA]</scope>
    <source>
        <strain evidence="2 3">CECT 7971</strain>
    </source>
</reference>
<feature type="domain" description="Novel STAND NTPase 3" evidence="1">
    <location>
        <begin position="234"/>
        <end position="382"/>
    </location>
</feature>